<name>A0A7T8QT01_CALRO</name>
<keyword evidence="3" id="KW-1185">Reference proteome</keyword>
<organism evidence="2 3">
    <name type="scientific">Caligus rogercresseyi</name>
    <name type="common">Sea louse</name>
    <dbReference type="NCBI Taxonomy" id="217165"/>
    <lineage>
        <taxon>Eukaryota</taxon>
        <taxon>Metazoa</taxon>
        <taxon>Ecdysozoa</taxon>
        <taxon>Arthropoda</taxon>
        <taxon>Crustacea</taxon>
        <taxon>Multicrustacea</taxon>
        <taxon>Hexanauplia</taxon>
        <taxon>Copepoda</taxon>
        <taxon>Siphonostomatoida</taxon>
        <taxon>Caligidae</taxon>
        <taxon>Caligus</taxon>
    </lineage>
</organism>
<reference evidence="3" key="1">
    <citation type="submission" date="2021-01" db="EMBL/GenBank/DDBJ databases">
        <title>Caligus Genome Assembly.</title>
        <authorList>
            <person name="Gallardo-Escarate C."/>
        </authorList>
    </citation>
    <scope>NUCLEOTIDE SEQUENCE [LARGE SCALE GENOMIC DNA]</scope>
</reference>
<feature type="region of interest" description="Disordered" evidence="1">
    <location>
        <begin position="16"/>
        <end position="64"/>
    </location>
</feature>
<dbReference type="EMBL" id="CP045893">
    <property type="protein sequence ID" value="QQP53992.1"/>
    <property type="molecule type" value="Genomic_DNA"/>
</dbReference>
<protein>
    <submittedName>
        <fullName evidence="2">Uncharacterized protein</fullName>
    </submittedName>
</protein>
<proteinExistence type="predicted"/>
<evidence type="ECO:0000313" key="2">
    <source>
        <dbReference type="EMBL" id="QQP53992.1"/>
    </source>
</evidence>
<gene>
    <name evidence="2" type="ORF">FKW44_006657</name>
</gene>
<evidence type="ECO:0000313" key="3">
    <source>
        <dbReference type="Proteomes" id="UP000595437"/>
    </source>
</evidence>
<dbReference type="AlphaFoldDB" id="A0A7T8QT01"/>
<dbReference type="Proteomes" id="UP000595437">
    <property type="component" value="Chromosome 4"/>
</dbReference>
<sequence>MPQKKSRRVAVRELWGHKAEAPGRGGSNIHAGSPSTCGREPSPAGRHRPSHSPPGPSRASRRSS</sequence>
<accession>A0A7T8QT01</accession>
<evidence type="ECO:0000256" key="1">
    <source>
        <dbReference type="SAM" id="MobiDB-lite"/>
    </source>
</evidence>